<dbReference type="KEGG" id="ngr:NAEGRDRAFT_66947"/>
<proteinExistence type="predicted"/>
<evidence type="ECO:0000313" key="4">
    <source>
        <dbReference type="EMBL" id="EFC45189.1"/>
    </source>
</evidence>
<dbReference type="AlphaFoldDB" id="D2VD88"/>
<dbReference type="PANTHER" id="PTHR20916:SF18">
    <property type="entry name" value="IPT_TIG DOMAIN-CONTAINING PROTEIN"/>
    <property type="match status" value="1"/>
</dbReference>
<feature type="transmembrane region" description="Helical" evidence="2">
    <location>
        <begin position="132"/>
        <end position="155"/>
    </location>
</feature>
<feature type="transmembrane region" description="Helical" evidence="2">
    <location>
        <begin position="96"/>
        <end position="120"/>
    </location>
</feature>
<evidence type="ECO:0000256" key="2">
    <source>
        <dbReference type="SAM" id="Phobius"/>
    </source>
</evidence>
<name>D2VD88_NAEGR</name>
<organism evidence="5">
    <name type="scientific">Naegleria gruberi</name>
    <name type="common">Amoeba</name>
    <dbReference type="NCBI Taxonomy" id="5762"/>
    <lineage>
        <taxon>Eukaryota</taxon>
        <taxon>Discoba</taxon>
        <taxon>Heterolobosea</taxon>
        <taxon>Tetramitia</taxon>
        <taxon>Eutetramitia</taxon>
        <taxon>Vahlkampfiidae</taxon>
        <taxon>Naegleria</taxon>
    </lineage>
</organism>
<dbReference type="PROSITE" id="PS50132">
    <property type="entry name" value="RGS"/>
    <property type="match status" value="1"/>
</dbReference>
<accession>D2VD88</accession>
<evidence type="ECO:0000256" key="1">
    <source>
        <dbReference type="SAM" id="MobiDB-lite"/>
    </source>
</evidence>
<evidence type="ECO:0000259" key="3">
    <source>
        <dbReference type="PROSITE" id="PS50132"/>
    </source>
</evidence>
<dbReference type="Proteomes" id="UP000006671">
    <property type="component" value="Unassembled WGS sequence"/>
</dbReference>
<dbReference type="PANTHER" id="PTHR20916">
    <property type="entry name" value="CYSTEINE AND GLYCINE-RICH PROTEIN 2 BINDING PROTEIN"/>
    <property type="match status" value="1"/>
</dbReference>
<evidence type="ECO:0000313" key="5">
    <source>
        <dbReference type="Proteomes" id="UP000006671"/>
    </source>
</evidence>
<feature type="transmembrane region" description="Helical" evidence="2">
    <location>
        <begin position="161"/>
        <end position="187"/>
    </location>
</feature>
<reference evidence="4 5" key="1">
    <citation type="journal article" date="2010" name="Cell">
        <title>The genome of Naegleria gruberi illuminates early eukaryotic versatility.</title>
        <authorList>
            <person name="Fritz-Laylin L.K."/>
            <person name="Prochnik S.E."/>
            <person name="Ginger M.L."/>
            <person name="Dacks J.B."/>
            <person name="Carpenter M.L."/>
            <person name="Field M.C."/>
            <person name="Kuo A."/>
            <person name="Paredez A."/>
            <person name="Chapman J."/>
            <person name="Pham J."/>
            <person name="Shu S."/>
            <person name="Neupane R."/>
            <person name="Cipriano M."/>
            <person name="Mancuso J."/>
            <person name="Tu H."/>
            <person name="Salamov A."/>
            <person name="Lindquist E."/>
            <person name="Shapiro H."/>
            <person name="Lucas S."/>
            <person name="Grigoriev I.V."/>
            <person name="Cande W.Z."/>
            <person name="Fulton C."/>
            <person name="Rokhsar D.S."/>
            <person name="Dawson S.C."/>
        </authorList>
    </citation>
    <scope>NUCLEOTIDE SEQUENCE [LARGE SCALE GENOMIC DNA]</scope>
    <source>
        <strain evidence="4 5">NEG-M</strain>
    </source>
</reference>
<keyword evidence="2" id="KW-0812">Transmembrane</keyword>
<feature type="compositionally biased region" description="Low complexity" evidence="1">
    <location>
        <begin position="13"/>
        <end position="53"/>
    </location>
</feature>
<feature type="domain" description="RGS" evidence="3">
    <location>
        <begin position="200"/>
        <end position="308"/>
    </location>
</feature>
<dbReference type="OrthoDB" id="196547at2759"/>
<gene>
    <name evidence="4" type="ORF">NAEGRDRAFT_66947</name>
</gene>
<dbReference type="RefSeq" id="XP_002677933.1">
    <property type="nucleotide sequence ID" value="XM_002677887.1"/>
</dbReference>
<dbReference type="GeneID" id="8849066"/>
<dbReference type="InterPro" id="IPR036305">
    <property type="entry name" value="RGS_sf"/>
</dbReference>
<keyword evidence="2" id="KW-0472">Membrane</keyword>
<dbReference type="EMBL" id="GG738864">
    <property type="protein sequence ID" value="EFC45189.1"/>
    <property type="molecule type" value="Genomic_DNA"/>
</dbReference>
<protein>
    <submittedName>
        <fullName evidence="4">Predicted protein</fullName>
    </submittedName>
</protein>
<dbReference type="VEuPathDB" id="AmoebaDB:NAEGRDRAFT_66947"/>
<keyword evidence="5" id="KW-1185">Reference proteome</keyword>
<sequence>MKMNEYKKDEKITTTNNNQLSQISNNTTTNTTTNTISSLSNKKINSSSSNNLTYDNDTESSIEEGIYSRDSSKPRVFLGDGGFFVSTRGCVINNSIVIILAVEAIFYIVVEIVFLVLSFITPRDTWFIKRETLVLITLQFLAIILFAICGFLDAIANFTDYFVPFGFVLMTYSFVEVIVCVLFPILVYSNGKIKNGKDSELEQFLMNKRTFTILLDFARRSYCPESVLCYRDIERYKLTSKKNRKKAALKITKTYLKTGSPLELNFPKLNQTFEEYSQIINNSNNNQSLLETSLFESIQLHCLDDMRDVFDRLKNQSKETRNILEQWKLQQQLKEMDDININMNNNNSTTITMQQQFEDDSYLPNVESIDLSNINNNQNIFKIILPIGVFEIDNLTI</sequence>
<dbReference type="InParanoid" id="D2VD88"/>
<dbReference type="Pfam" id="PF00615">
    <property type="entry name" value="RGS"/>
    <property type="match status" value="1"/>
</dbReference>
<dbReference type="InterPro" id="IPR044926">
    <property type="entry name" value="RGS_subdomain_2"/>
</dbReference>
<dbReference type="SUPFAM" id="SSF48097">
    <property type="entry name" value="Regulator of G-protein signaling, RGS"/>
    <property type="match status" value="1"/>
</dbReference>
<feature type="compositionally biased region" description="Basic and acidic residues" evidence="1">
    <location>
        <begin position="1"/>
        <end position="12"/>
    </location>
</feature>
<keyword evidence="2" id="KW-1133">Transmembrane helix</keyword>
<dbReference type="InterPro" id="IPR016137">
    <property type="entry name" value="RGS"/>
</dbReference>
<dbReference type="Gene3D" id="1.10.167.10">
    <property type="entry name" value="Regulator of G-protein Signalling 4, domain 2"/>
    <property type="match status" value="1"/>
</dbReference>
<feature type="region of interest" description="Disordered" evidence="1">
    <location>
        <begin position="1"/>
        <end position="56"/>
    </location>
</feature>